<organism evidence="2 3">
    <name type="scientific">Stephanodiscus triporus</name>
    <dbReference type="NCBI Taxonomy" id="2934178"/>
    <lineage>
        <taxon>Eukaryota</taxon>
        <taxon>Sar</taxon>
        <taxon>Stramenopiles</taxon>
        <taxon>Ochrophyta</taxon>
        <taxon>Bacillariophyta</taxon>
        <taxon>Coscinodiscophyceae</taxon>
        <taxon>Thalassiosirophycidae</taxon>
        <taxon>Stephanodiscales</taxon>
        <taxon>Stephanodiscaceae</taxon>
        <taxon>Stephanodiscus</taxon>
    </lineage>
</organism>
<comment type="caution">
    <text evidence="2">The sequence shown here is derived from an EMBL/GenBank/DDBJ whole genome shotgun (WGS) entry which is preliminary data.</text>
</comment>
<evidence type="ECO:0000256" key="1">
    <source>
        <dbReference type="SAM" id="MobiDB-lite"/>
    </source>
</evidence>
<reference evidence="2 3" key="1">
    <citation type="submission" date="2024-10" db="EMBL/GenBank/DDBJ databases">
        <title>Updated reference genomes for cyclostephanoid diatoms.</title>
        <authorList>
            <person name="Roberts W.R."/>
            <person name="Alverson A.J."/>
        </authorList>
    </citation>
    <scope>NUCLEOTIDE SEQUENCE [LARGE SCALE GENOMIC DNA]</scope>
    <source>
        <strain evidence="2 3">AJA276-08</strain>
    </source>
</reference>
<evidence type="ECO:0000313" key="2">
    <source>
        <dbReference type="EMBL" id="KAL3771342.1"/>
    </source>
</evidence>
<proteinExistence type="predicted"/>
<accession>A0ABD3N5Q1</accession>
<protein>
    <submittedName>
        <fullName evidence="2">Uncharacterized protein</fullName>
    </submittedName>
</protein>
<dbReference type="AlphaFoldDB" id="A0ABD3N5Q1"/>
<dbReference type="Proteomes" id="UP001530315">
    <property type="component" value="Unassembled WGS sequence"/>
</dbReference>
<name>A0ABD3N5Q1_9STRA</name>
<keyword evidence="3" id="KW-1185">Reference proteome</keyword>
<sequence length="366" mass="39135">MAHSQRHCAVRIPAALVILGGAVAVSAFSARSSSSSSSSLSSDGGITIVGLPGGGIESLPGMYVRSIRRWIEEEDGNGGRGGGIKMAPIPGTGGEGSAILGGWVDPTTTSELWWPRDLAALQVRPTLNILLRSGVLSYVSAGLDVRVPRQCPSDVRRDDGDDDDGVAVVATSSSWRNHGLNSQPIARQWTTLNIAMERMFHVEGFVVPLRGGNGKGGDDGDDGDDDSERRKHRHETLFPSLDARGAMERVATFIAEMDASSPLAEGFHIASFPMTRDWIDLPNDEEERVSDDNDYDGIEPSGLYNIVCLATSEPFASKLKGLDDDILAMSSTSVLEINVSRTAKGGESMCLPEVYKNLYLNGSTKK</sequence>
<feature type="region of interest" description="Disordered" evidence="1">
    <location>
        <begin position="211"/>
        <end position="234"/>
    </location>
</feature>
<evidence type="ECO:0000313" key="3">
    <source>
        <dbReference type="Proteomes" id="UP001530315"/>
    </source>
</evidence>
<dbReference type="EMBL" id="JALLAZ020001605">
    <property type="protein sequence ID" value="KAL3771342.1"/>
    <property type="molecule type" value="Genomic_DNA"/>
</dbReference>
<gene>
    <name evidence="2" type="ORF">ACHAW5_007245</name>
</gene>